<dbReference type="AlphaFoldDB" id="A0AAU7GEY5"/>
<sequence length="103" mass="11312">MGSTERVYSLAQAATVTGFSLGKFRYNKAALIEAGAKVDAEGWRIPHSTLRQLGWIGVKPPKGAVPEPSALERAELRIAELEAELASLREQQSKRSVFGFKRK</sequence>
<dbReference type="RefSeq" id="WP_348788464.1">
    <property type="nucleotide sequence ID" value="NZ_CP157390.1"/>
</dbReference>
<evidence type="ECO:0008006" key="2">
    <source>
        <dbReference type="Google" id="ProtNLM"/>
    </source>
</evidence>
<dbReference type="EMBL" id="CP157390">
    <property type="protein sequence ID" value="XBM48514.1"/>
    <property type="molecule type" value="Genomic_DNA"/>
</dbReference>
<proteinExistence type="predicted"/>
<organism evidence="1">
    <name type="scientific">Leifsonia sp. NPDC080035</name>
    <dbReference type="NCBI Taxonomy" id="3143936"/>
    <lineage>
        <taxon>Bacteria</taxon>
        <taxon>Bacillati</taxon>
        <taxon>Actinomycetota</taxon>
        <taxon>Actinomycetes</taxon>
        <taxon>Micrococcales</taxon>
        <taxon>Microbacteriaceae</taxon>
        <taxon>Leifsonia</taxon>
    </lineage>
</organism>
<protein>
    <recommendedName>
        <fullName evidence="2">Excisionase</fullName>
    </recommendedName>
</protein>
<gene>
    <name evidence="1" type="ORF">AAME72_01335</name>
</gene>
<name>A0AAU7GEY5_9MICO</name>
<evidence type="ECO:0000313" key="1">
    <source>
        <dbReference type="EMBL" id="XBM48514.1"/>
    </source>
</evidence>
<accession>A0AAU7GEY5</accession>
<reference evidence="1" key="1">
    <citation type="submission" date="2024-05" db="EMBL/GenBank/DDBJ databases">
        <title>The Natural Products Discovery Center: Release of the First 8490 Sequenced Strains for Exploring Actinobacteria Biosynthetic Diversity.</title>
        <authorList>
            <person name="Kalkreuter E."/>
            <person name="Kautsar S.A."/>
            <person name="Yang D."/>
            <person name="Bader C.D."/>
            <person name="Teijaro C.N."/>
            <person name="Fluegel L."/>
            <person name="Davis C.M."/>
            <person name="Simpson J.R."/>
            <person name="Lauterbach L."/>
            <person name="Steele A.D."/>
            <person name="Gui C."/>
            <person name="Meng S."/>
            <person name="Li G."/>
            <person name="Viehrig K."/>
            <person name="Ye F."/>
            <person name="Su P."/>
            <person name="Kiefer A.F."/>
            <person name="Nichols A."/>
            <person name="Cepeda A.J."/>
            <person name="Yan W."/>
            <person name="Fan B."/>
            <person name="Jiang Y."/>
            <person name="Adhikari A."/>
            <person name="Zheng C.-J."/>
            <person name="Schuster L."/>
            <person name="Cowan T.M."/>
            <person name="Smanski M.J."/>
            <person name="Chevrette M.G."/>
            <person name="de Carvalho L.P.S."/>
            <person name="Shen B."/>
        </authorList>
    </citation>
    <scope>NUCLEOTIDE SEQUENCE</scope>
    <source>
        <strain evidence="1">NPDC080035</strain>
    </source>
</reference>